<reference evidence="5" key="1">
    <citation type="journal article" date="2020" name="Stud. Mycol.">
        <title>101 Dothideomycetes genomes: a test case for predicting lifestyles and emergence of pathogens.</title>
        <authorList>
            <person name="Haridas S."/>
            <person name="Albert R."/>
            <person name="Binder M."/>
            <person name="Bloem J."/>
            <person name="Labutti K."/>
            <person name="Salamov A."/>
            <person name="Andreopoulos B."/>
            <person name="Baker S."/>
            <person name="Barry K."/>
            <person name="Bills G."/>
            <person name="Bluhm B."/>
            <person name="Cannon C."/>
            <person name="Castanera R."/>
            <person name="Culley D."/>
            <person name="Daum C."/>
            <person name="Ezra D."/>
            <person name="Gonzalez J."/>
            <person name="Henrissat B."/>
            <person name="Kuo A."/>
            <person name="Liang C."/>
            <person name="Lipzen A."/>
            <person name="Lutzoni F."/>
            <person name="Magnuson J."/>
            <person name="Mondo S."/>
            <person name="Nolan M."/>
            <person name="Ohm R."/>
            <person name="Pangilinan J."/>
            <person name="Park H.-J."/>
            <person name="Ramirez L."/>
            <person name="Alfaro M."/>
            <person name="Sun H."/>
            <person name="Tritt A."/>
            <person name="Yoshinaga Y."/>
            <person name="Zwiers L.-H."/>
            <person name="Turgeon B."/>
            <person name="Goodwin S."/>
            <person name="Spatafora J."/>
            <person name="Crous P."/>
            <person name="Grigoriev I."/>
        </authorList>
    </citation>
    <scope>NUCLEOTIDE SEQUENCE</scope>
    <source>
        <strain evidence="5">CBS 119925</strain>
    </source>
</reference>
<comment type="similarity">
    <text evidence="3">Belongs to the metallo-dependent hydrolases superfamily.</text>
</comment>
<dbReference type="Gene3D" id="3.20.20.140">
    <property type="entry name" value="Metal-dependent hydrolases"/>
    <property type="match status" value="1"/>
</dbReference>
<dbReference type="PANTHER" id="PTHR21240">
    <property type="entry name" value="2-AMINO-3-CARBOXYLMUCONATE-6-SEMIALDEHYDE DECARBOXYLASE"/>
    <property type="match status" value="1"/>
</dbReference>
<gene>
    <name evidence="5" type="ORF">M011DRAFT_477273</name>
</gene>
<dbReference type="AlphaFoldDB" id="A0A6A6VEX5"/>
<dbReference type="EMBL" id="MU006572">
    <property type="protein sequence ID" value="KAF2747657.1"/>
    <property type="molecule type" value="Genomic_DNA"/>
</dbReference>
<dbReference type="InterPro" id="IPR032465">
    <property type="entry name" value="ACMSD"/>
</dbReference>
<dbReference type="GO" id="GO:0016831">
    <property type="term" value="F:carboxy-lyase activity"/>
    <property type="evidence" value="ECO:0007669"/>
    <property type="project" value="UniProtKB-KW"/>
</dbReference>
<dbReference type="Pfam" id="PF04909">
    <property type="entry name" value="Amidohydro_2"/>
    <property type="match status" value="1"/>
</dbReference>
<sequence>MADVSNPAGKAECLKHIFENAERDGIDLSVLPFLDEALYSISELGNLSEPSLCFEGATKIDTHTHPVPSWFRELDPMAGGRPTPEWNVIRHLHFNAERGIKRSILCVSTPQANAFPGDKAKTLALARLLNEYVAEVVRLYPDRFSWLAITALPYVEESIREVRYAIGELGAIGVGILTNHDGLYPGASEFDGLWAQLQEREEDNVVVFIHPTDSVLRLEDGQLVNANPTPFRAGLGDFYFETARAISSITASGTILRYPKLDWRISHGAGAFPDLQDRFLLGFPDIADKARAVYATRFWYDSAGPVYPRQVRGLLVHEIPESQLVFGTDYPYGMGFFNYDDNIANLENADFLSEQQKEGVLFRNSEKLWKAWLPAAEQA</sequence>
<evidence type="ECO:0000313" key="6">
    <source>
        <dbReference type="Proteomes" id="UP000799440"/>
    </source>
</evidence>
<evidence type="ECO:0000313" key="5">
    <source>
        <dbReference type="EMBL" id="KAF2747657.1"/>
    </source>
</evidence>
<dbReference type="SUPFAM" id="SSF51556">
    <property type="entry name" value="Metallo-dependent hydrolases"/>
    <property type="match status" value="1"/>
</dbReference>
<dbReference type="InterPro" id="IPR032466">
    <property type="entry name" value="Metal_Hydrolase"/>
</dbReference>
<dbReference type="OrthoDB" id="2832284at2759"/>
<protein>
    <submittedName>
        <fullName evidence="5">Amidohydrolase 2</fullName>
    </submittedName>
</protein>
<dbReference type="GO" id="GO:0016787">
    <property type="term" value="F:hydrolase activity"/>
    <property type="evidence" value="ECO:0007669"/>
    <property type="project" value="InterPro"/>
</dbReference>
<dbReference type="Proteomes" id="UP000799440">
    <property type="component" value="Unassembled WGS sequence"/>
</dbReference>
<name>A0A6A6VEX5_9PLEO</name>
<evidence type="ECO:0000256" key="3">
    <source>
        <dbReference type="RuleBase" id="RU366045"/>
    </source>
</evidence>
<dbReference type="GO" id="GO:0019748">
    <property type="term" value="P:secondary metabolic process"/>
    <property type="evidence" value="ECO:0007669"/>
    <property type="project" value="TreeGrafter"/>
</dbReference>
<evidence type="ECO:0000256" key="2">
    <source>
        <dbReference type="ARBA" id="ARBA00023239"/>
    </source>
</evidence>
<organism evidence="5 6">
    <name type="scientific">Sporormia fimetaria CBS 119925</name>
    <dbReference type="NCBI Taxonomy" id="1340428"/>
    <lineage>
        <taxon>Eukaryota</taxon>
        <taxon>Fungi</taxon>
        <taxon>Dikarya</taxon>
        <taxon>Ascomycota</taxon>
        <taxon>Pezizomycotina</taxon>
        <taxon>Dothideomycetes</taxon>
        <taxon>Pleosporomycetidae</taxon>
        <taxon>Pleosporales</taxon>
        <taxon>Sporormiaceae</taxon>
        <taxon>Sporormia</taxon>
    </lineage>
</organism>
<feature type="domain" description="Amidohydrolase-related" evidence="4">
    <location>
        <begin position="60"/>
        <end position="370"/>
    </location>
</feature>
<keyword evidence="1 3" id="KW-0210">Decarboxylase</keyword>
<proteinExistence type="inferred from homology"/>
<dbReference type="GO" id="GO:0005829">
    <property type="term" value="C:cytosol"/>
    <property type="evidence" value="ECO:0007669"/>
    <property type="project" value="TreeGrafter"/>
</dbReference>
<dbReference type="InterPro" id="IPR006680">
    <property type="entry name" value="Amidohydro-rel"/>
</dbReference>
<evidence type="ECO:0000259" key="4">
    <source>
        <dbReference type="Pfam" id="PF04909"/>
    </source>
</evidence>
<keyword evidence="6" id="KW-1185">Reference proteome</keyword>
<dbReference type="PANTHER" id="PTHR21240:SF32">
    <property type="entry name" value="AMIDOHYDROLASE-RELATED DOMAIN-CONTAINING PROTEIN"/>
    <property type="match status" value="1"/>
</dbReference>
<evidence type="ECO:0000256" key="1">
    <source>
        <dbReference type="ARBA" id="ARBA00022793"/>
    </source>
</evidence>
<accession>A0A6A6VEX5</accession>
<keyword evidence="2 3" id="KW-0456">Lyase</keyword>